<name>A0A1I3QXC7_9SPHI</name>
<sequence length="278" mass="32128">MKYKPLELPLYLRDYHRYRHPLVKHKLVWFRKFRGRRWIYGQNFGDYLSIVVVGELLRRASTLNTLPPVDGRMLAIGSIIHFAQDNDIIWGSGVNGKMDRADHRFSNLDIRMLRGPRTKHFLEEMGIRVDCNVFGDPALLIPHLFPKLKYRPKKDKHIVIPNLNELEQVQKLVPSEVRLVSPVGYWRKITEEILTSESVITSSLHGLILAEVFGVPVRFVHPIGGETLFKYEDYLEGTGRVMSTVPPSFENGFSLEMGVSFPKPQVDITRMLESFPFL</sequence>
<reference evidence="2 3" key="1">
    <citation type="submission" date="2016-10" db="EMBL/GenBank/DDBJ databases">
        <authorList>
            <person name="de Groot N.N."/>
        </authorList>
    </citation>
    <scope>NUCLEOTIDE SEQUENCE [LARGE SCALE GENOMIC DNA]</scope>
    <source>
        <strain evidence="2 3">RK1</strain>
    </source>
</reference>
<keyword evidence="2" id="KW-0808">Transferase</keyword>
<dbReference type="OrthoDB" id="9803627at2"/>
<evidence type="ECO:0000313" key="3">
    <source>
        <dbReference type="Proteomes" id="UP000198670"/>
    </source>
</evidence>
<evidence type="ECO:0000259" key="1">
    <source>
        <dbReference type="Pfam" id="PF04230"/>
    </source>
</evidence>
<dbReference type="RefSeq" id="WP_090629097.1">
    <property type="nucleotide sequence ID" value="NZ_FOQO01000009.1"/>
</dbReference>
<dbReference type="InterPro" id="IPR007345">
    <property type="entry name" value="Polysacch_pyruvyl_Trfase"/>
</dbReference>
<dbReference type="Proteomes" id="UP000198670">
    <property type="component" value="Unassembled WGS sequence"/>
</dbReference>
<dbReference type="GO" id="GO:0016740">
    <property type="term" value="F:transferase activity"/>
    <property type="evidence" value="ECO:0007669"/>
    <property type="project" value="UniProtKB-KW"/>
</dbReference>
<organism evidence="2 3">
    <name type="scientific">Parapedobacter indicus</name>
    <dbReference type="NCBI Taxonomy" id="1477437"/>
    <lineage>
        <taxon>Bacteria</taxon>
        <taxon>Pseudomonadati</taxon>
        <taxon>Bacteroidota</taxon>
        <taxon>Sphingobacteriia</taxon>
        <taxon>Sphingobacteriales</taxon>
        <taxon>Sphingobacteriaceae</taxon>
        <taxon>Parapedobacter</taxon>
    </lineage>
</organism>
<evidence type="ECO:0000313" key="2">
    <source>
        <dbReference type="EMBL" id="SFJ37951.1"/>
    </source>
</evidence>
<gene>
    <name evidence="2" type="ORF">SAMN05444682_109134</name>
</gene>
<keyword evidence="3" id="KW-1185">Reference proteome</keyword>
<dbReference type="STRING" id="1477437.SAMN05444682_109134"/>
<proteinExistence type="predicted"/>
<accession>A0A1I3QXC7</accession>
<protein>
    <submittedName>
        <fullName evidence="2">Pyruvyltransferase</fullName>
    </submittedName>
</protein>
<dbReference type="AlphaFoldDB" id="A0A1I3QXC7"/>
<feature type="domain" description="Polysaccharide pyruvyl transferase" evidence="1">
    <location>
        <begin position="18"/>
        <end position="219"/>
    </location>
</feature>
<dbReference type="EMBL" id="FOQO01000009">
    <property type="protein sequence ID" value="SFJ37951.1"/>
    <property type="molecule type" value="Genomic_DNA"/>
</dbReference>
<dbReference type="Pfam" id="PF04230">
    <property type="entry name" value="PS_pyruv_trans"/>
    <property type="match status" value="1"/>
</dbReference>